<gene>
    <name evidence="3" type="ORF">Dalu01_02248</name>
</gene>
<dbReference type="Proteomes" id="UP001404956">
    <property type="component" value="Unassembled WGS sequence"/>
</dbReference>
<sequence>MITLPKQTIQPAWHQQLAWRQYATQLFRLISRRRDFTMEFRSGNLIAGVEQRQRRLLINPALLPVPARGTRFDPRTEHGRRTLLLRGLIAHEAGHVVFSALKPAAEPLGWVWNALEDERMERLVTRRFPELAADFAFLGDVMLLKDPSATLDLQNACLVWRWAHDRSDFPFQVPEEHQDLWHHQIRPLVEEAWDAHRDDVVLIAQAILDLLPERSTPPSSLPDLRADGGGMEDVQPEERQQPKHAPQNRQEPPQEDQEGGNGTGEKADEQDTGKASAPRSKNGEESGEQEQPGRGRQEPGEEQQDQTDAGQDAASSTPGERQPDLDPSPPGRTPPSQPGHPAAVRSPGEAGQLPSPPPEPQPTPADDLLFQVDGHARKLAGILAPPGRPARREAHRSRGTFRYDRYQQGAERYFRKKVGEEKPAPFLLRLCVDLSSSMGGPRLNAARDAALMLARAGMYARSRLQVIGFATEAREVVPLELPWQDAAQRLSGLRASGGTRLSSALEVAFAGTARPDEQEVLVIICDGELTGYDVQCCARLLEDRRRTWRHAPLTVLPILIGEGVGGTATYLELFGAAHPVMSLDDISRTLKSALTTVRGR</sequence>
<dbReference type="SUPFAM" id="SSF53300">
    <property type="entry name" value="vWA-like"/>
    <property type="match status" value="1"/>
</dbReference>
<organism evidence="3 4">
    <name type="scientific">Deinococcus aluminii</name>
    <dbReference type="NCBI Taxonomy" id="1656885"/>
    <lineage>
        <taxon>Bacteria</taxon>
        <taxon>Thermotogati</taxon>
        <taxon>Deinococcota</taxon>
        <taxon>Deinococci</taxon>
        <taxon>Deinococcales</taxon>
        <taxon>Deinococcaceae</taxon>
        <taxon>Deinococcus</taxon>
    </lineage>
</organism>
<dbReference type="CDD" id="cd00198">
    <property type="entry name" value="vWFA"/>
    <property type="match status" value="1"/>
</dbReference>
<dbReference type="InterPro" id="IPR002035">
    <property type="entry name" value="VWF_A"/>
</dbReference>
<dbReference type="RefSeq" id="WP_345454616.1">
    <property type="nucleotide sequence ID" value="NZ_BAABRV010000005.1"/>
</dbReference>
<dbReference type="PROSITE" id="PS50234">
    <property type="entry name" value="VWFA"/>
    <property type="match status" value="1"/>
</dbReference>
<feature type="domain" description="VWFA" evidence="2">
    <location>
        <begin position="427"/>
        <end position="597"/>
    </location>
</feature>
<dbReference type="Pfam" id="PF13519">
    <property type="entry name" value="VWA_2"/>
    <property type="match status" value="1"/>
</dbReference>
<dbReference type="InterPro" id="IPR036465">
    <property type="entry name" value="vWFA_dom_sf"/>
</dbReference>
<dbReference type="SMART" id="SM00327">
    <property type="entry name" value="VWA"/>
    <property type="match status" value="1"/>
</dbReference>
<accession>A0ABP9XEP3</accession>
<keyword evidence="4" id="KW-1185">Reference proteome</keyword>
<feature type="region of interest" description="Disordered" evidence="1">
    <location>
        <begin position="213"/>
        <end position="367"/>
    </location>
</feature>
<dbReference type="EMBL" id="BAABRV010000005">
    <property type="protein sequence ID" value="GAA5533840.1"/>
    <property type="molecule type" value="Genomic_DNA"/>
</dbReference>
<evidence type="ECO:0000313" key="3">
    <source>
        <dbReference type="EMBL" id="GAA5533840.1"/>
    </source>
</evidence>
<comment type="caution">
    <text evidence="3">The sequence shown here is derived from an EMBL/GenBank/DDBJ whole genome shotgun (WGS) entry which is preliminary data.</text>
</comment>
<evidence type="ECO:0000313" key="4">
    <source>
        <dbReference type="Proteomes" id="UP001404956"/>
    </source>
</evidence>
<feature type="compositionally biased region" description="Pro residues" evidence="1">
    <location>
        <begin position="354"/>
        <end position="363"/>
    </location>
</feature>
<feature type="region of interest" description="Disordered" evidence="1">
    <location>
        <begin position="380"/>
        <end position="402"/>
    </location>
</feature>
<proteinExistence type="predicted"/>
<feature type="compositionally biased region" description="Pro residues" evidence="1">
    <location>
        <begin position="326"/>
        <end position="338"/>
    </location>
</feature>
<dbReference type="Gene3D" id="3.40.50.410">
    <property type="entry name" value="von Willebrand factor, type A domain"/>
    <property type="match status" value="1"/>
</dbReference>
<evidence type="ECO:0000256" key="1">
    <source>
        <dbReference type="SAM" id="MobiDB-lite"/>
    </source>
</evidence>
<protein>
    <recommendedName>
        <fullName evidence="2">VWFA domain-containing protein</fullName>
    </recommendedName>
</protein>
<name>A0ABP9XEP3_9DEIO</name>
<evidence type="ECO:0000259" key="2">
    <source>
        <dbReference type="PROSITE" id="PS50234"/>
    </source>
</evidence>
<reference evidence="3 4" key="1">
    <citation type="submission" date="2024-02" db="EMBL/GenBank/DDBJ databases">
        <title>Deinococcus aluminii NBRC 112889.</title>
        <authorList>
            <person name="Ichikawa N."/>
            <person name="Katano-Makiyama Y."/>
            <person name="Hidaka K."/>
        </authorList>
    </citation>
    <scope>NUCLEOTIDE SEQUENCE [LARGE SCALE GENOMIC DNA]</scope>
    <source>
        <strain evidence="3 4">NBRC 112889</strain>
    </source>
</reference>